<proteinExistence type="inferred from homology"/>
<gene>
    <name evidence="10" type="ORF">OLMES_4171</name>
</gene>
<keyword evidence="3 8" id="KW-0813">Transport</keyword>
<keyword evidence="5 8" id="KW-0812">Transmembrane</keyword>
<dbReference type="CDD" id="cd06261">
    <property type="entry name" value="TM_PBP2"/>
    <property type="match status" value="1"/>
</dbReference>
<keyword evidence="7 8" id="KW-0472">Membrane</keyword>
<dbReference type="PROSITE" id="PS50928">
    <property type="entry name" value="ABC_TM1"/>
    <property type="match status" value="1"/>
</dbReference>
<dbReference type="PANTHER" id="PTHR42929:SF1">
    <property type="entry name" value="INNER MEMBRANE ABC TRANSPORTER PERMEASE PROTEIN YDCU-RELATED"/>
    <property type="match status" value="1"/>
</dbReference>
<evidence type="ECO:0000256" key="8">
    <source>
        <dbReference type="RuleBase" id="RU363032"/>
    </source>
</evidence>
<evidence type="ECO:0000256" key="2">
    <source>
        <dbReference type="ARBA" id="ARBA00007069"/>
    </source>
</evidence>
<dbReference type="AlphaFoldDB" id="A0A1Y0ICD3"/>
<protein>
    <submittedName>
        <fullName evidence="10">Spermidine/putrescine ABC transporter membrane protein</fullName>
    </submittedName>
</protein>
<evidence type="ECO:0000256" key="7">
    <source>
        <dbReference type="ARBA" id="ARBA00023136"/>
    </source>
</evidence>
<keyword evidence="4" id="KW-1003">Cell membrane</keyword>
<evidence type="ECO:0000313" key="10">
    <source>
        <dbReference type="EMBL" id="ARU58187.1"/>
    </source>
</evidence>
<comment type="similarity">
    <text evidence="2">Belongs to the binding-protein-dependent transport system permease family. CysTW subfamily.</text>
</comment>
<dbReference type="Pfam" id="PF00528">
    <property type="entry name" value="BPD_transp_1"/>
    <property type="match status" value="1"/>
</dbReference>
<dbReference type="SUPFAM" id="SSF161098">
    <property type="entry name" value="MetI-like"/>
    <property type="match status" value="1"/>
</dbReference>
<dbReference type="GO" id="GO:0005886">
    <property type="term" value="C:plasma membrane"/>
    <property type="evidence" value="ECO:0007669"/>
    <property type="project" value="UniProtKB-SubCell"/>
</dbReference>
<evidence type="ECO:0000256" key="3">
    <source>
        <dbReference type="ARBA" id="ARBA00022448"/>
    </source>
</evidence>
<dbReference type="RefSeq" id="WP_087462992.1">
    <property type="nucleotide sequence ID" value="NZ_CP021425.1"/>
</dbReference>
<evidence type="ECO:0000256" key="5">
    <source>
        <dbReference type="ARBA" id="ARBA00022692"/>
    </source>
</evidence>
<evidence type="ECO:0000259" key="9">
    <source>
        <dbReference type="PROSITE" id="PS50928"/>
    </source>
</evidence>
<dbReference type="InterPro" id="IPR000515">
    <property type="entry name" value="MetI-like"/>
</dbReference>
<name>A0A1Y0ICD3_9GAMM</name>
<keyword evidence="11" id="KW-1185">Reference proteome</keyword>
<reference evidence="10 11" key="1">
    <citation type="submission" date="2017-05" db="EMBL/GenBank/DDBJ databases">
        <title>Genomic insights into alkan degradation activity of Oleiphilus messinensis.</title>
        <authorList>
            <person name="Kozyavkin S.A."/>
            <person name="Slesarev A.I."/>
            <person name="Golyshin P.N."/>
            <person name="Korzhenkov A."/>
            <person name="Golyshina O.N."/>
            <person name="Toshchakov S.V."/>
        </authorList>
    </citation>
    <scope>NUCLEOTIDE SEQUENCE [LARGE SCALE GENOMIC DNA]</scope>
    <source>
        <strain evidence="10 11">ME102</strain>
    </source>
</reference>
<dbReference type="KEGG" id="ome:OLMES_4171"/>
<dbReference type="EMBL" id="CP021425">
    <property type="protein sequence ID" value="ARU58187.1"/>
    <property type="molecule type" value="Genomic_DNA"/>
</dbReference>
<feature type="transmembrane region" description="Helical" evidence="8">
    <location>
        <begin position="101"/>
        <end position="121"/>
    </location>
</feature>
<dbReference type="NCBIfam" id="NF007044">
    <property type="entry name" value="PRK09497.1"/>
    <property type="match status" value="1"/>
</dbReference>
<accession>A0A1Y0ICD3</accession>
<feature type="domain" description="ABC transmembrane type-1" evidence="9">
    <location>
        <begin position="67"/>
        <end position="273"/>
    </location>
</feature>
<dbReference type="GO" id="GO:0055085">
    <property type="term" value="P:transmembrane transport"/>
    <property type="evidence" value="ECO:0007669"/>
    <property type="project" value="InterPro"/>
</dbReference>
<sequence length="291" mass="32803">MPGLRTVNFRRVVILLTLGWLGIFVLLPHLLVVLTSILTPDADHLAVWPLTLDAYKRVFEPIYAEVFWHSITLSLTTTIICLLIGYPFAYYVARLKPVWRALLLFLMIIPFWTNSLIRTYAIKALLGKKGLFNEIIMGLGLSDAPLQLLYSDFAVIFGLVYILFPFMVLPLISSFDKLDNSLLEAGHDLGANAFMRFWHIVLPLTMPGVVAGCLIVFLPAMGMFYVADLLGGAKSLLLGNVIKNQFLVVRDWPFGSAFSVILIVLMALMLWIYFLSNRYVQRQGGLDDENL</sequence>
<evidence type="ECO:0000256" key="6">
    <source>
        <dbReference type="ARBA" id="ARBA00022989"/>
    </source>
</evidence>
<dbReference type="OrthoDB" id="9807047at2"/>
<feature type="transmembrane region" description="Helical" evidence="8">
    <location>
        <begin position="254"/>
        <end position="274"/>
    </location>
</feature>
<evidence type="ECO:0000256" key="1">
    <source>
        <dbReference type="ARBA" id="ARBA00004651"/>
    </source>
</evidence>
<comment type="subcellular location">
    <subcellularLocation>
        <location evidence="1 8">Cell membrane</location>
        <topology evidence="1 8">Multi-pass membrane protein</topology>
    </subcellularLocation>
</comment>
<feature type="transmembrane region" description="Helical" evidence="8">
    <location>
        <begin position="153"/>
        <end position="172"/>
    </location>
</feature>
<evidence type="ECO:0000256" key="4">
    <source>
        <dbReference type="ARBA" id="ARBA00022475"/>
    </source>
</evidence>
<dbReference type="InterPro" id="IPR035906">
    <property type="entry name" value="MetI-like_sf"/>
</dbReference>
<feature type="transmembrane region" description="Helical" evidence="8">
    <location>
        <begin position="66"/>
        <end position="89"/>
    </location>
</feature>
<feature type="transmembrane region" description="Helical" evidence="8">
    <location>
        <begin position="204"/>
        <end position="227"/>
    </location>
</feature>
<evidence type="ECO:0000313" key="11">
    <source>
        <dbReference type="Proteomes" id="UP000196027"/>
    </source>
</evidence>
<dbReference type="Gene3D" id="1.10.3720.10">
    <property type="entry name" value="MetI-like"/>
    <property type="match status" value="1"/>
</dbReference>
<keyword evidence="6 8" id="KW-1133">Transmembrane helix</keyword>
<dbReference type="PANTHER" id="PTHR42929">
    <property type="entry name" value="INNER MEMBRANE ABC TRANSPORTER PERMEASE PROTEIN YDCU-RELATED-RELATED"/>
    <property type="match status" value="1"/>
</dbReference>
<dbReference type="Proteomes" id="UP000196027">
    <property type="component" value="Chromosome"/>
</dbReference>
<organism evidence="10 11">
    <name type="scientific">Oleiphilus messinensis</name>
    <dbReference type="NCBI Taxonomy" id="141451"/>
    <lineage>
        <taxon>Bacteria</taxon>
        <taxon>Pseudomonadati</taxon>
        <taxon>Pseudomonadota</taxon>
        <taxon>Gammaproteobacteria</taxon>
        <taxon>Oceanospirillales</taxon>
        <taxon>Oleiphilaceae</taxon>
        <taxon>Oleiphilus</taxon>
    </lineage>
</organism>
<feature type="transmembrane region" description="Helical" evidence="8">
    <location>
        <begin position="12"/>
        <end position="38"/>
    </location>
</feature>